<dbReference type="AlphaFoldDB" id="A0A2M9C033"/>
<dbReference type="InterPro" id="IPR036866">
    <property type="entry name" value="RibonucZ/Hydroxyglut_hydro"/>
</dbReference>
<dbReference type="Gene3D" id="3.60.15.10">
    <property type="entry name" value="Ribonuclease Z/Hydroxyacylglutathione hydrolase-like"/>
    <property type="match status" value="1"/>
</dbReference>
<dbReference type="PANTHER" id="PTHR43546:SF3">
    <property type="entry name" value="UPF0173 METAL-DEPENDENT HYDROLASE MJ1163"/>
    <property type="match status" value="1"/>
</dbReference>
<comment type="caution">
    <text evidence="2">The sequence shown here is derived from an EMBL/GenBank/DDBJ whole genome shotgun (WGS) entry which is preliminary data.</text>
</comment>
<accession>A0A2M9C033</accession>
<name>A0A2M9C033_9MICO</name>
<evidence type="ECO:0000313" key="3">
    <source>
        <dbReference type="Proteomes" id="UP000230161"/>
    </source>
</evidence>
<dbReference type="EMBL" id="PGFB01000002">
    <property type="protein sequence ID" value="PJJ63701.1"/>
    <property type="molecule type" value="Genomic_DNA"/>
</dbReference>
<organism evidence="2 3">
    <name type="scientific">Compostimonas suwonensis</name>
    <dbReference type="NCBI Taxonomy" id="1048394"/>
    <lineage>
        <taxon>Bacteria</taxon>
        <taxon>Bacillati</taxon>
        <taxon>Actinomycetota</taxon>
        <taxon>Actinomycetes</taxon>
        <taxon>Micrococcales</taxon>
        <taxon>Microbacteriaceae</taxon>
        <taxon>Compostimonas</taxon>
    </lineage>
</organism>
<dbReference type="SMART" id="SM00849">
    <property type="entry name" value="Lactamase_B"/>
    <property type="match status" value="1"/>
</dbReference>
<dbReference type="OrthoDB" id="3190691at2"/>
<dbReference type="Pfam" id="PF13483">
    <property type="entry name" value="Lactamase_B_3"/>
    <property type="match status" value="1"/>
</dbReference>
<protein>
    <submittedName>
        <fullName evidence="2">L-ascorbate metabolism protein UlaG (Beta-lactamase superfamily)</fullName>
    </submittedName>
</protein>
<dbReference type="PANTHER" id="PTHR43546">
    <property type="entry name" value="UPF0173 METAL-DEPENDENT HYDROLASE MJ1163-RELATED"/>
    <property type="match status" value="1"/>
</dbReference>
<sequence>MRITKLEHACLVLEESGKKLIIDPGMFTTAITEAANTVAIVITHEHADHWTPEQLKRIVDKNPDARIFAPAGVAAVVEGFDVTVVSAGETVEVEPYTLRFFGGQHAVIHSSIPLVQNLGVLVNDTLYYAGDSFTIPEGVEVDTLAVPAGAPWLKIGEVIDFVTAVKPRHSFPTHEMVLSVAGKQMANDRIAAATEQGGGEFHALAPNESLDV</sequence>
<dbReference type="RefSeq" id="WP_100344169.1">
    <property type="nucleotide sequence ID" value="NZ_PGFB01000002.1"/>
</dbReference>
<evidence type="ECO:0000313" key="2">
    <source>
        <dbReference type="EMBL" id="PJJ63701.1"/>
    </source>
</evidence>
<gene>
    <name evidence="2" type="ORF">CLV54_1374</name>
</gene>
<feature type="domain" description="Metallo-beta-lactamase" evidence="1">
    <location>
        <begin position="7"/>
        <end position="174"/>
    </location>
</feature>
<dbReference type="SUPFAM" id="SSF56281">
    <property type="entry name" value="Metallo-hydrolase/oxidoreductase"/>
    <property type="match status" value="1"/>
</dbReference>
<dbReference type="InterPro" id="IPR001279">
    <property type="entry name" value="Metallo-B-lactamas"/>
</dbReference>
<evidence type="ECO:0000259" key="1">
    <source>
        <dbReference type="SMART" id="SM00849"/>
    </source>
</evidence>
<reference evidence="2 3" key="1">
    <citation type="submission" date="2017-11" db="EMBL/GenBank/DDBJ databases">
        <title>Genomic Encyclopedia of Archaeal and Bacterial Type Strains, Phase II (KMG-II): From Individual Species to Whole Genera.</title>
        <authorList>
            <person name="Goeker M."/>
        </authorList>
    </citation>
    <scope>NUCLEOTIDE SEQUENCE [LARGE SCALE GENOMIC DNA]</scope>
    <source>
        <strain evidence="2 3">DSM 25625</strain>
    </source>
</reference>
<dbReference type="InterPro" id="IPR050114">
    <property type="entry name" value="UPF0173_UPF0282_UlaG_hydrolase"/>
</dbReference>
<dbReference type="Proteomes" id="UP000230161">
    <property type="component" value="Unassembled WGS sequence"/>
</dbReference>
<keyword evidence="3" id="KW-1185">Reference proteome</keyword>
<proteinExistence type="predicted"/>